<protein>
    <submittedName>
        <fullName evidence="3">Acyl-CoA synthetase (AMP-forming)/AMP-acid ligase II</fullName>
    </submittedName>
</protein>
<dbReference type="PANTHER" id="PTHR24096:SF323">
    <property type="entry name" value="BLR3536 PROTEIN"/>
    <property type="match status" value="1"/>
</dbReference>
<dbReference type="Gene3D" id="3.40.50.12780">
    <property type="entry name" value="N-terminal domain of ligase-like"/>
    <property type="match status" value="1"/>
</dbReference>
<accession>A0A1I5NH03</accession>
<dbReference type="AlphaFoldDB" id="A0A1I5NH03"/>
<dbReference type="InterPro" id="IPR042099">
    <property type="entry name" value="ANL_N_sf"/>
</dbReference>
<dbReference type="InterPro" id="IPR025110">
    <property type="entry name" value="AMP-bd_C"/>
</dbReference>
<dbReference type="Pfam" id="PF13193">
    <property type="entry name" value="AMP-binding_C"/>
    <property type="match status" value="1"/>
</dbReference>
<evidence type="ECO:0000313" key="3">
    <source>
        <dbReference type="EMBL" id="SFP21115.1"/>
    </source>
</evidence>
<dbReference type="STRING" id="1993.SAMN04489713_112157"/>
<dbReference type="GO" id="GO:0016405">
    <property type="term" value="F:CoA-ligase activity"/>
    <property type="evidence" value="ECO:0007669"/>
    <property type="project" value="TreeGrafter"/>
</dbReference>
<dbReference type="PROSITE" id="PS00455">
    <property type="entry name" value="AMP_BINDING"/>
    <property type="match status" value="1"/>
</dbReference>
<dbReference type="RefSeq" id="WP_075023061.1">
    <property type="nucleotide sequence ID" value="NZ_FOVH01000012.1"/>
</dbReference>
<feature type="domain" description="AMP-dependent synthetase/ligase" evidence="1">
    <location>
        <begin position="15"/>
        <end position="356"/>
    </location>
</feature>
<dbReference type="EMBL" id="FOVH01000012">
    <property type="protein sequence ID" value="SFP21115.1"/>
    <property type="molecule type" value="Genomic_DNA"/>
</dbReference>
<dbReference type="Pfam" id="PF00501">
    <property type="entry name" value="AMP-binding"/>
    <property type="match status" value="1"/>
</dbReference>
<dbReference type="InterPro" id="IPR020845">
    <property type="entry name" value="AMP-binding_CS"/>
</dbReference>
<dbReference type="SUPFAM" id="SSF56801">
    <property type="entry name" value="Acetyl-CoA synthetase-like"/>
    <property type="match status" value="1"/>
</dbReference>
<dbReference type="InParanoid" id="A0A1I5NH03"/>
<dbReference type="Gene3D" id="3.30.300.30">
    <property type="match status" value="1"/>
</dbReference>
<evidence type="ECO:0000259" key="2">
    <source>
        <dbReference type="Pfam" id="PF13193"/>
    </source>
</evidence>
<evidence type="ECO:0000259" key="1">
    <source>
        <dbReference type="Pfam" id="PF00501"/>
    </source>
</evidence>
<dbReference type="eggNOG" id="COG0318">
    <property type="taxonomic scope" value="Bacteria"/>
</dbReference>
<dbReference type="Proteomes" id="UP000183413">
    <property type="component" value="Unassembled WGS sequence"/>
</dbReference>
<keyword evidence="4" id="KW-1185">Reference proteome</keyword>
<dbReference type="InterPro" id="IPR000873">
    <property type="entry name" value="AMP-dep_synth/lig_dom"/>
</dbReference>
<evidence type="ECO:0000313" key="4">
    <source>
        <dbReference type="Proteomes" id="UP000183413"/>
    </source>
</evidence>
<organism evidence="3 4">
    <name type="scientific">Actinomadura madurae</name>
    <dbReference type="NCBI Taxonomy" id="1993"/>
    <lineage>
        <taxon>Bacteria</taxon>
        <taxon>Bacillati</taxon>
        <taxon>Actinomycetota</taxon>
        <taxon>Actinomycetes</taxon>
        <taxon>Streptosporangiales</taxon>
        <taxon>Thermomonosporaceae</taxon>
        <taxon>Actinomadura</taxon>
    </lineage>
</organism>
<sequence length="512" mass="55582">MTGTDHAAATLGAAAPVGKPALVMGGGGALSYGRLRAQTDRAAALLAAQGLRFGDHIALLFGNEPQLFPFAWAAQRTGLYYTPVNWHLTPEEAAYIVADCDAAVLVASRAHAGLARRIARDVPSVTLLEIDAEPPPVTGAPEGLPQAWEGFSMFYSSGTTGHPKGIAREAVRVPVGTPGTFDGLMREGFGFGADMVYLCPGPLYHAAPLAWSMATQRAGGTAVAMERFDALETLELIERHRVTHVQFVPTMMRRLLRLPAADRRRFDLGSLRVVVHAAAPCPPEVKRGMIDWLGPIVHEFYAGSEGNGFFTIGSEEWLAHPGSVGRASYGTAHVLDDDGNELPPGEIGTIWFEGTARFRYHNDPEKTAGAFNDRGWSTLGDVGHLDANGYLYLSDRRVDLILSGGVNIYPQEIEDTLCRNKNVFDAAVIGAPDEEMGQRVLAVVQPDPTAHAGRALADELFAHCREQLAGFKCPREITFTRELPRLPTGKLLRRRVREDVAGRPSREFFARR</sequence>
<keyword evidence="3" id="KW-0436">Ligase</keyword>
<dbReference type="InterPro" id="IPR045851">
    <property type="entry name" value="AMP-bd_C_sf"/>
</dbReference>
<proteinExistence type="predicted"/>
<feature type="domain" description="AMP-binding enzyme C-terminal" evidence="2">
    <location>
        <begin position="412"/>
        <end position="490"/>
    </location>
</feature>
<reference evidence="3 4" key="1">
    <citation type="submission" date="2016-10" db="EMBL/GenBank/DDBJ databases">
        <authorList>
            <person name="de Groot N.N."/>
        </authorList>
    </citation>
    <scope>NUCLEOTIDE SEQUENCE [LARGE SCALE GENOMIC DNA]</scope>
    <source>
        <strain evidence="3 4">DSM 43067</strain>
    </source>
</reference>
<dbReference type="PANTHER" id="PTHR24096">
    <property type="entry name" value="LONG-CHAIN-FATTY-ACID--COA LIGASE"/>
    <property type="match status" value="1"/>
</dbReference>
<gene>
    <name evidence="3" type="ORF">SAMN04489713_112157</name>
</gene>
<name>A0A1I5NH03_9ACTN</name>